<organism evidence="2">
    <name type="scientific">Gaeumannomyces tritici (strain R3-111a-1)</name>
    <name type="common">Wheat and barley take-all root rot fungus</name>
    <name type="synonym">Gaeumannomyces graminis var. tritici</name>
    <dbReference type="NCBI Taxonomy" id="644352"/>
    <lineage>
        <taxon>Eukaryota</taxon>
        <taxon>Fungi</taxon>
        <taxon>Dikarya</taxon>
        <taxon>Ascomycota</taxon>
        <taxon>Pezizomycotina</taxon>
        <taxon>Sordariomycetes</taxon>
        <taxon>Sordariomycetidae</taxon>
        <taxon>Magnaporthales</taxon>
        <taxon>Magnaporthaceae</taxon>
        <taxon>Gaeumannomyces</taxon>
    </lineage>
</organism>
<proteinExistence type="predicted"/>
<gene>
    <name evidence="3" type="primary">20347985</name>
    <name evidence="2" type="ORF">GGTG_07527</name>
</gene>
<dbReference type="HOGENOM" id="CLU_2399807_0_0_1"/>
<evidence type="ECO:0000313" key="2">
    <source>
        <dbReference type="EMBL" id="EJT73671.1"/>
    </source>
</evidence>
<sequence length="93" mass="10135">MYTVYDSSERQVWADTTLAKGGGLACRIDGAAPGTLTLDATVYAGKKSVLLTLQKAKMEVDDGRDGGYKARVEGRPRMDIRRKPGGQQHPRQP</sequence>
<reference evidence="3" key="5">
    <citation type="submission" date="2018-04" db="UniProtKB">
        <authorList>
            <consortium name="EnsemblFungi"/>
        </authorList>
    </citation>
    <scope>IDENTIFICATION</scope>
    <source>
        <strain evidence="3">R3-111a-1</strain>
    </source>
</reference>
<dbReference type="Proteomes" id="UP000006039">
    <property type="component" value="Unassembled WGS sequence"/>
</dbReference>
<evidence type="ECO:0000256" key="1">
    <source>
        <dbReference type="SAM" id="MobiDB-lite"/>
    </source>
</evidence>
<keyword evidence="4" id="KW-1185">Reference proteome</keyword>
<name>J3P1X9_GAET3</name>
<reference evidence="2" key="3">
    <citation type="submission" date="2010-09" db="EMBL/GenBank/DDBJ databases">
        <title>Annotation of Gaeumannomyces graminis var. tritici R3-111a-1.</title>
        <authorList>
            <consortium name="The Broad Institute Genome Sequencing Platform"/>
            <person name="Ma L.-J."/>
            <person name="Dead R."/>
            <person name="Young S.K."/>
            <person name="Zeng Q."/>
            <person name="Gargeya S."/>
            <person name="Fitzgerald M."/>
            <person name="Haas B."/>
            <person name="Abouelleil A."/>
            <person name="Alvarado L."/>
            <person name="Arachchi H.M."/>
            <person name="Berlin A."/>
            <person name="Brown A."/>
            <person name="Chapman S.B."/>
            <person name="Chen Z."/>
            <person name="Dunbar C."/>
            <person name="Freedman E."/>
            <person name="Gearin G."/>
            <person name="Gellesch M."/>
            <person name="Goldberg J."/>
            <person name="Griggs A."/>
            <person name="Gujja S."/>
            <person name="Heiman D."/>
            <person name="Howarth C."/>
            <person name="Larson L."/>
            <person name="Lui A."/>
            <person name="MacDonald P.J.P."/>
            <person name="Mehta T."/>
            <person name="Montmayeur A."/>
            <person name="Murphy C."/>
            <person name="Neiman D."/>
            <person name="Pearson M."/>
            <person name="Priest M."/>
            <person name="Roberts A."/>
            <person name="Saif S."/>
            <person name="Shea T."/>
            <person name="Shenoy N."/>
            <person name="Sisk P."/>
            <person name="Stolte C."/>
            <person name="Sykes S."/>
            <person name="Yandava C."/>
            <person name="Wortman J."/>
            <person name="Nusbaum C."/>
            <person name="Birren B."/>
        </authorList>
    </citation>
    <scope>NUCLEOTIDE SEQUENCE</scope>
    <source>
        <strain evidence="2">R3-111a-1</strain>
    </source>
</reference>
<dbReference type="AlphaFoldDB" id="J3P1X9"/>
<dbReference type="RefSeq" id="XP_009223615.1">
    <property type="nucleotide sequence ID" value="XM_009225351.1"/>
</dbReference>
<dbReference type="EMBL" id="GL385398">
    <property type="protein sequence ID" value="EJT73671.1"/>
    <property type="molecule type" value="Genomic_DNA"/>
</dbReference>
<dbReference type="EnsemblFungi" id="EJT73671">
    <property type="protein sequence ID" value="EJT73671"/>
    <property type="gene ID" value="GGTG_07527"/>
</dbReference>
<evidence type="ECO:0000313" key="4">
    <source>
        <dbReference type="Proteomes" id="UP000006039"/>
    </source>
</evidence>
<dbReference type="VEuPathDB" id="FungiDB:GGTG_07527"/>
<feature type="compositionally biased region" description="Basic and acidic residues" evidence="1">
    <location>
        <begin position="62"/>
        <end position="82"/>
    </location>
</feature>
<reference evidence="2" key="2">
    <citation type="submission" date="2010-07" db="EMBL/GenBank/DDBJ databases">
        <authorList>
            <consortium name="The Broad Institute Genome Sequencing Platform"/>
            <consortium name="Broad Institute Genome Sequencing Center for Infectious Disease"/>
            <person name="Ma L.-J."/>
            <person name="Dead R."/>
            <person name="Young S."/>
            <person name="Zeng Q."/>
            <person name="Koehrsen M."/>
            <person name="Alvarado L."/>
            <person name="Berlin A."/>
            <person name="Chapman S.B."/>
            <person name="Chen Z."/>
            <person name="Freedman E."/>
            <person name="Gellesch M."/>
            <person name="Goldberg J."/>
            <person name="Griggs A."/>
            <person name="Gujja S."/>
            <person name="Heilman E.R."/>
            <person name="Heiman D."/>
            <person name="Hepburn T."/>
            <person name="Howarth C."/>
            <person name="Jen D."/>
            <person name="Larson L."/>
            <person name="Mehta T."/>
            <person name="Neiman D."/>
            <person name="Pearson M."/>
            <person name="Roberts A."/>
            <person name="Saif S."/>
            <person name="Shea T."/>
            <person name="Shenoy N."/>
            <person name="Sisk P."/>
            <person name="Stolte C."/>
            <person name="Sykes S."/>
            <person name="Walk T."/>
            <person name="White J."/>
            <person name="Yandava C."/>
            <person name="Haas B."/>
            <person name="Nusbaum C."/>
            <person name="Birren B."/>
        </authorList>
    </citation>
    <scope>NUCLEOTIDE SEQUENCE</scope>
    <source>
        <strain evidence="2">R3-111a-1</strain>
    </source>
</reference>
<accession>J3P1X9</accession>
<dbReference type="GeneID" id="20347985"/>
<reference evidence="4" key="1">
    <citation type="submission" date="2010-07" db="EMBL/GenBank/DDBJ databases">
        <title>The genome sequence of Gaeumannomyces graminis var. tritici strain R3-111a-1.</title>
        <authorList>
            <consortium name="The Broad Institute Genome Sequencing Platform"/>
            <person name="Ma L.-J."/>
            <person name="Dead R."/>
            <person name="Young S."/>
            <person name="Zeng Q."/>
            <person name="Koehrsen M."/>
            <person name="Alvarado L."/>
            <person name="Berlin A."/>
            <person name="Chapman S.B."/>
            <person name="Chen Z."/>
            <person name="Freedman E."/>
            <person name="Gellesch M."/>
            <person name="Goldberg J."/>
            <person name="Griggs A."/>
            <person name="Gujja S."/>
            <person name="Heilman E.R."/>
            <person name="Heiman D."/>
            <person name="Hepburn T."/>
            <person name="Howarth C."/>
            <person name="Jen D."/>
            <person name="Larson L."/>
            <person name="Mehta T."/>
            <person name="Neiman D."/>
            <person name="Pearson M."/>
            <person name="Roberts A."/>
            <person name="Saif S."/>
            <person name="Shea T."/>
            <person name="Shenoy N."/>
            <person name="Sisk P."/>
            <person name="Stolte C."/>
            <person name="Sykes S."/>
            <person name="Walk T."/>
            <person name="White J."/>
            <person name="Yandava C."/>
            <person name="Haas B."/>
            <person name="Nusbaum C."/>
            <person name="Birren B."/>
        </authorList>
    </citation>
    <scope>NUCLEOTIDE SEQUENCE [LARGE SCALE GENOMIC DNA]</scope>
    <source>
        <strain evidence="4">R3-111a-1</strain>
    </source>
</reference>
<feature type="region of interest" description="Disordered" evidence="1">
    <location>
        <begin position="62"/>
        <end position="93"/>
    </location>
</feature>
<evidence type="ECO:0000313" key="3">
    <source>
        <dbReference type="EnsemblFungi" id="EJT73671"/>
    </source>
</evidence>
<protein>
    <submittedName>
        <fullName evidence="2 3">Uncharacterized protein</fullName>
    </submittedName>
</protein>
<reference evidence="3" key="4">
    <citation type="journal article" date="2015" name="G3 (Bethesda)">
        <title>Genome sequences of three phytopathogenic species of the Magnaporthaceae family of fungi.</title>
        <authorList>
            <person name="Okagaki L.H."/>
            <person name="Nunes C.C."/>
            <person name="Sailsbery J."/>
            <person name="Clay B."/>
            <person name="Brown D."/>
            <person name="John T."/>
            <person name="Oh Y."/>
            <person name="Young N."/>
            <person name="Fitzgerald M."/>
            <person name="Haas B.J."/>
            <person name="Zeng Q."/>
            <person name="Young S."/>
            <person name="Adiconis X."/>
            <person name="Fan L."/>
            <person name="Levin J.Z."/>
            <person name="Mitchell T.K."/>
            <person name="Okubara P.A."/>
            <person name="Farman M.L."/>
            <person name="Kohn L.M."/>
            <person name="Birren B."/>
            <person name="Ma L.-J."/>
            <person name="Dean R.A."/>
        </authorList>
    </citation>
    <scope>NUCLEOTIDE SEQUENCE</scope>
    <source>
        <strain evidence="3">R3-111a-1</strain>
    </source>
</reference>